<evidence type="ECO:0000313" key="1">
    <source>
        <dbReference type="EMBL" id="MBM6805010.1"/>
    </source>
</evidence>
<organism evidence="1 2">
    <name type="scientific">Bacteroides caecicola</name>
    <dbReference type="NCBI Taxonomy" id="1462569"/>
    <lineage>
        <taxon>Bacteria</taxon>
        <taxon>Pseudomonadati</taxon>
        <taxon>Bacteroidota</taxon>
        <taxon>Bacteroidia</taxon>
        <taxon>Bacteroidales</taxon>
        <taxon>Bacteroidaceae</taxon>
        <taxon>Bacteroides</taxon>
    </lineage>
</organism>
<name>A0ABS2F469_9BACE</name>
<dbReference type="RefSeq" id="WP_178257699.1">
    <property type="nucleotide sequence ID" value="NZ_JACJKJ010000001.1"/>
</dbReference>
<dbReference type="Proteomes" id="UP000782117">
    <property type="component" value="Unassembled WGS sequence"/>
</dbReference>
<dbReference type="EMBL" id="JACJKJ010000001">
    <property type="protein sequence ID" value="MBM6805010.1"/>
    <property type="molecule type" value="Genomic_DNA"/>
</dbReference>
<proteinExistence type="predicted"/>
<evidence type="ECO:0000313" key="2">
    <source>
        <dbReference type="Proteomes" id="UP000782117"/>
    </source>
</evidence>
<sequence length="181" mass="21278">MNKAITSFWKRLFFRYDVSRMREAVVDYLTAEGIQTEVKDGMIRVLFEDYYYNVEFDLDGEYPRCDISFRMKDEKYEKLDLSRKTFIADKVNTDEDYLSTLKAFGDVIIVDAHFYFVDRKMLLSLFYEYFVDVKDAVDDMCDLLQNELSGKEEKRPIGFTASPVPSSKEEAKVVACNKQTE</sequence>
<accession>A0ABS2F469</accession>
<protein>
    <submittedName>
        <fullName evidence="1">Uncharacterized protein</fullName>
    </submittedName>
</protein>
<gene>
    <name evidence="1" type="ORF">H6A24_00570</name>
</gene>
<keyword evidence="2" id="KW-1185">Reference proteome</keyword>
<reference evidence="1 2" key="1">
    <citation type="journal article" date="2021" name="Sci. Rep.">
        <title>The distribution of antibiotic resistance genes in chicken gut microbiota commensals.</title>
        <authorList>
            <person name="Juricova H."/>
            <person name="Matiasovicova J."/>
            <person name="Kubasova T."/>
            <person name="Cejkova D."/>
            <person name="Rychlik I."/>
        </authorList>
    </citation>
    <scope>NUCLEOTIDE SEQUENCE [LARGE SCALE GENOMIC DNA]</scope>
    <source>
        <strain evidence="1 2">An768</strain>
    </source>
</reference>
<comment type="caution">
    <text evidence="1">The sequence shown here is derived from an EMBL/GenBank/DDBJ whole genome shotgun (WGS) entry which is preliminary data.</text>
</comment>